<keyword evidence="3" id="KW-1185">Reference proteome</keyword>
<feature type="transmembrane region" description="Helical" evidence="1">
    <location>
        <begin position="24"/>
        <end position="44"/>
    </location>
</feature>
<organism evidence="2 3">
    <name type="scientific">Naja naja</name>
    <name type="common">Indian cobra</name>
    <dbReference type="NCBI Taxonomy" id="35670"/>
    <lineage>
        <taxon>Eukaryota</taxon>
        <taxon>Metazoa</taxon>
        <taxon>Chordata</taxon>
        <taxon>Craniata</taxon>
        <taxon>Vertebrata</taxon>
        <taxon>Euteleostomi</taxon>
        <taxon>Lepidosauria</taxon>
        <taxon>Squamata</taxon>
        <taxon>Bifurcata</taxon>
        <taxon>Unidentata</taxon>
        <taxon>Episquamata</taxon>
        <taxon>Toxicofera</taxon>
        <taxon>Serpentes</taxon>
        <taxon>Colubroidea</taxon>
        <taxon>Elapidae</taxon>
        <taxon>Elapinae</taxon>
        <taxon>Naja</taxon>
    </lineage>
</organism>
<feature type="transmembrane region" description="Helical" evidence="1">
    <location>
        <begin position="254"/>
        <end position="273"/>
    </location>
</feature>
<dbReference type="GeneTree" id="ENSGT00990000205179"/>
<dbReference type="PANTHER" id="PTHR26451">
    <property type="entry name" value="G_PROTEIN_RECEP_F1_2 DOMAIN-CONTAINING PROTEIN"/>
    <property type="match status" value="1"/>
</dbReference>
<evidence type="ECO:0000256" key="1">
    <source>
        <dbReference type="SAM" id="Phobius"/>
    </source>
</evidence>
<dbReference type="GO" id="GO:0005549">
    <property type="term" value="F:odorant binding"/>
    <property type="evidence" value="ECO:0007669"/>
    <property type="project" value="TreeGrafter"/>
</dbReference>
<evidence type="ECO:0000313" key="2">
    <source>
        <dbReference type="Ensembl" id="ENSNNAP00000016667.1"/>
    </source>
</evidence>
<evidence type="ECO:0008006" key="4">
    <source>
        <dbReference type="Google" id="ProtNLM"/>
    </source>
</evidence>
<feature type="transmembrane region" description="Helical" evidence="1">
    <location>
        <begin position="103"/>
        <end position="123"/>
    </location>
</feature>
<dbReference type="PANTHER" id="PTHR26451:SF980">
    <property type="entry name" value="GENE 7582-RELATED"/>
    <property type="match status" value="1"/>
</dbReference>
<feature type="transmembrane region" description="Helical" evidence="1">
    <location>
        <begin position="181"/>
        <end position="201"/>
    </location>
</feature>
<evidence type="ECO:0000313" key="3">
    <source>
        <dbReference type="Proteomes" id="UP000694559"/>
    </source>
</evidence>
<protein>
    <recommendedName>
        <fullName evidence="4">G-protein coupled receptors family 1 profile domain-containing protein</fullName>
    </recommendedName>
</protein>
<feature type="transmembrane region" description="Helical" evidence="1">
    <location>
        <begin position="222"/>
        <end position="242"/>
    </location>
</feature>
<keyword evidence="1" id="KW-1133">Transmembrane helix</keyword>
<dbReference type="Ensembl" id="ENSNNAT00000017487.1">
    <property type="protein sequence ID" value="ENSNNAP00000016667.1"/>
    <property type="gene ID" value="ENSNNAG00000011203.1"/>
</dbReference>
<reference evidence="2" key="2">
    <citation type="submission" date="2025-09" db="UniProtKB">
        <authorList>
            <consortium name="Ensembl"/>
        </authorList>
    </citation>
    <scope>IDENTIFICATION</scope>
</reference>
<dbReference type="InterPro" id="IPR052921">
    <property type="entry name" value="GPCR1_Superfamily_Member"/>
</dbReference>
<proteinExistence type="predicted"/>
<feature type="transmembrane region" description="Helical" evidence="1">
    <location>
        <begin position="56"/>
        <end position="79"/>
    </location>
</feature>
<feature type="transmembrane region" description="Helical" evidence="1">
    <location>
        <begin position="135"/>
        <end position="153"/>
    </location>
</feature>
<dbReference type="GO" id="GO:0004984">
    <property type="term" value="F:olfactory receptor activity"/>
    <property type="evidence" value="ECO:0007669"/>
    <property type="project" value="TreeGrafter"/>
</dbReference>
<dbReference type="OMA" id="VSYSLIY"/>
<accession>A0A8C6XLY8</accession>
<dbReference type="SUPFAM" id="SSF81321">
    <property type="entry name" value="Family A G protein-coupled receptor-like"/>
    <property type="match status" value="1"/>
</dbReference>
<sequence length="321" mass="35810">MNSSNYSLRNKSDLIQTLIAVKTGLYFINFTFTTTMSILIINIIRQNYKMRKEVRYFFLCHHLIGSTLFCAFGVISNAIQTSQVQTLWIWIIFRVQAATAESVLITLALMALNTCLAVCWPLRYLAFVHSVKNKVTASIWIGTIFKSTLLIIIEGTEQNPEEIFEEEPSCPTMLGGNFAKISGLLLISLLAAAIMTGYILLCREGKLSGHFNSSNKKARKTIIIHGLQMSFHILPPLIIGAIGKGTEHTEIKFGAFVVFSFAQSFSPVVYGLGNKEILEKLCIRKEGTQDNNYLVNNNSNPLQLQMTQNPVNGKTISLCNV</sequence>
<dbReference type="Gene3D" id="1.20.1070.10">
    <property type="entry name" value="Rhodopsin 7-helix transmembrane proteins"/>
    <property type="match status" value="1"/>
</dbReference>
<name>A0A8C6XLY8_NAJNA</name>
<keyword evidence="1" id="KW-0472">Membrane</keyword>
<reference evidence="2" key="1">
    <citation type="submission" date="2025-08" db="UniProtKB">
        <authorList>
            <consortium name="Ensembl"/>
        </authorList>
    </citation>
    <scope>IDENTIFICATION</scope>
</reference>
<dbReference type="AlphaFoldDB" id="A0A8C6XLY8"/>
<dbReference type="GO" id="GO:0016020">
    <property type="term" value="C:membrane"/>
    <property type="evidence" value="ECO:0007669"/>
    <property type="project" value="TreeGrafter"/>
</dbReference>
<dbReference type="OrthoDB" id="8856247at2759"/>
<keyword evidence="1" id="KW-0812">Transmembrane</keyword>
<dbReference type="Proteomes" id="UP000694559">
    <property type="component" value="Unplaced"/>
</dbReference>